<evidence type="ECO:0000313" key="13">
    <source>
        <dbReference type="Proteomes" id="UP000001072"/>
    </source>
</evidence>
<dbReference type="InterPro" id="IPR002226">
    <property type="entry name" value="Catalase_haem_BS"/>
</dbReference>
<accession>F4SAC0</accession>
<dbReference type="PRINTS" id="PR00067">
    <property type="entry name" value="CATALASE"/>
</dbReference>
<organism evidence="13">
    <name type="scientific">Melampsora larici-populina (strain 98AG31 / pathotype 3-4-7)</name>
    <name type="common">Poplar leaf rust fungus</name>
    <dbReference type="NCBI Taxonomy" id="747676"/>
    <lineage>
        <taxon>Eukaryota</taxon>
        <taxon>Fungi</taxon>
        <taxon>Dikarya</taxon>
        <taxon>Basidiomycota</taxon>
        <taxon>Pucciniomycotina</taxon>
        <taxon>Pucciniomycetes</taxon>
        <taxon>Pucciniales</taxon>
        <taxon>Melampsoraceae</taxon>
        <taxon>Melampsora</taxon>
    </lineage>
</organism>
<evidence type="ECO:0000256" key="3">
    <source>
        <dbReference type="ARBA" id="ARBA00022617"/>
    </source>
</evidence>
<dbReference type="KEGG" id="mlr:MELLADRAFT_40847"/>
<evidence type="ECO:0000256" key="8">
    <source>
        <dbReference type="PIRSR" id="PIRSR038928-1"/>
    </source>
</evidence>
<dbReference type="Pfam" id="PF00199">
    <property type="entry name" value="Catalase"/>
    <property type="match status" value="1"/>
</dbReference>
<dbReference type="GO" id="GO:0042744">
    <property type="term" value="P:hydrogen peroxide catabolic process"/>
    <property type="evidence" value="ECO:0007669"/>
    <property type="project" value="UniProtKB-KW"/>
</dbReference>
<dbReference type="PROSITE" id="PS00437">
    <property type="entry name" value="CATALASE_1"/>
    <property type="match status" value="1"/>
</dbReference>
<dbReference type="OrthoDB" id="6880011at2759"/>
<evidence type="ECO:0000256" key="2">
    <source>
        <dbReference type="ARBA" id="ARBA00022559"/>
    </source>
</evidence>
<sequence>MRASILFLSVAHAWPDAQHNLPRAEHGQQDFSQALQLQLQTSHLAAKDLQYTRANGQPYPNPTSAERIGETGPILLKHHHLIENLAHFVRERIPERVVHAAGAGAHGVFTTTTDFAKQHTMMDVFSEVGKQTPITVRFSTVGGEAGSADQARDPRGFAMKFRTQKGIWDIVMNNTPVFFLRDPAKFPFFVHTQKRNPQTHRKDPNAVWDYFGQNAESLHQFLRLFSDAGTPQGFVNMDGFTSHSYRWIKKDSSWVYVKLHAVSDQGIHNFTAAESEKIAGENPDYAAEDLFTRIESGKFPSWTVYAQVLTPAEAEKFRYNVLDLTKDWPENLVAKHEIGKFELNQNPQNYFAEIEQAAFSPSNVVDGWEISEDPVLQARAFSYPDAQRYRLGTNFQQIPVNCPMNPVGKDGVFGGVTGNQGSRPNYLSSFQSINIPPRQYDDSNHTIWTAGAIRYLSQVSSQLLIR</sequence>
<dbReference type="RefSeq" id="XP_007418270.1">
    <property type="nucleotide sequence ID" value="XM_007418208.1"/>
</dbReference>
<dbReference type="InterPro" id="IPR011614">
    <property type="entry name" value="Catalase_core"/>
</dbReference>
<dbReference type="PANTHER" id="PTHR11465:SF9">
    <property type="entry name" value="CATALASE"/>
    <property type="match status" value="1"/>
</dbReference>
<dbReference type="eggNOG" id="KOG0047">
    <property type="taxonomic scope" value="Eukaryota"/>
</dbReference>
<comment type="cofactor">
    <cofactor evidence="9">
        <name>heme</name>
        <dbReference type="ChEBI" id="CHEBI:30413"/>
    </cofactor>
</comment>
<evidence type="ECO:0000256" key="1">
    <source>
        <dbReference type="ARBA" id="ARBA00005329"/>
    </source>
</evidence>
<name>F4SAC0_MELLP</name>
<feature type="binding site" description="axial binding residue" evidence="9">
    <location>
        <position position="383"/>
    </location>
    <ligand>
        <name>heme</name>
        <dbReference type="ChEBI" id="CHEBI:30413"/>
    </ligand>
    <ligandPart>
        <name>Fe</name>
        <dbReference type="ChEBI" id="CHEBI:18248"/>
    </ligandPart>
</feature>
<gene>
    <name evidence="12" type="ORF">MELLADRAFT_40847</name>
</gene>
<dbReference type="VEuPathDB" id="FungiDB:MELLADRAFT_40847"/>
<dbReference type="GO" id="GO:0005777">
    <property type="term" value="C:peroxisome"/>
    <property type="evidence" value="ECO:0007669"/>
    <property type="project" value="TreeGrafter"/>
</dbReference>
<dbReference type="PROSITE" id="PS00438">
    <property type="entry name" value="CATALASE_2"/>
    <property type="match status" value="1"/>
</dbReference>
<dbReference type="Proteomes" id="UP000001072">
    <property type="component" value="Unassembled WGS sequence"/>
</dbReference>
<dbReference type="InterPro" id="IPR020835">
    <property type="entry name" value="Catalase_sf"/>
</dbReference>
<dbReference type="InterPro" id="IPR018028">
    <property type="entry name" value="Catalase"/>
</dbReference>
<dbReference type="Gene3D" id="2.40.180.10">
    <property type="entry name" value="Catalase core domain"/>
    <property type="match status" value="1"/>
</dbReference>
<keyword evidence="4 9" id="KW-0479">Metal-binding</keyword>
<evidence type="ECO:0000256" key="9">
    <source>
        <dbReference type="PIRSR" id="PIRSR038928-2"/>
    </source>
</evidence>
<dbReference type="GO" id="GO:0005739">
    <property type="term" value="C:mitochondrion"/>
    <property type="evidence" value="ECO:0007669"/>
    <property type="project" value="TreeGrafter"/>
</dbReference>
<evidence type="ECO:0000256" key="5">
    <source>
        <dbReference type="ARBA" id="ARBA00023002"/>
    </source>
</evidence>
<protein>
    <recommendedName>
        <fullName evidence="11">Catalase core domain-containing protein</fullName>
    </recommendedName>
</protein>
<dbReference type="InterPro" id="IPR024711">
    <property type="entry name" value="Catalase_clade1/3"/>
</dbReference>
<keyword evidence="5" id="KW-0560">Oxidoreductase</keyword>
<feature type="active site" evidence="8">
    <location>
        <position position="173"/>
    </location>
</feature>
<evidence type="ECO:0000256" key="7">
    <source>
        <dbReference type="ARBA" id="ARBA00023324"/>
    </source>
</evidence>
<dbReference type="PANTHER" id="PTHR11465">
    <property type="entry name" value="CATALASE"/>
    <property type="match status" value="1"/>
</dbReference>
<dbReference type="PIRSF" id="PIRSF038928">
    <property type="entry name" value="Catalase_clade1-3"/>
    <property type="match status" value="1"/>
</dbReference>
<evidence type="ECO:0000313" key="12">
    <source>
        <dbReference type="EMBL" id="EGF98428.1"/>
    </source>
</evidence>
<evidence type="ECO:0000256" key="10">
    <source>
        <dbReference type="RuleBase" id="RU004142"/>
    </source>
</evidence>
<comment type="function">
    <text evidence="10">Catalyzes the degradation of hydrogen peroxide (H(2)O(2)) generated by peroxisomal oxidases to water and oxygen, thereby protecting cells from the toxic effects of hydrogen peroxide.</text>
</comment>
<dbReference type="STRING" id="747676.F4SAC0"/>
<dbReference type="SMR" id="F4SAC0"/>
<dbReference type="SMART" id="SM01060">
    <property type="entry name" value="Catalase"/>
    <property type="match status" value="1"/>
</dbReference>
<dbReference type="InParanoid" id="F4SAC0"/>
<keyword evidence="6 9" id="KW-0408">Iron</keyword>
<dbReference type="EMBL" id="GL883176">
    <property type="protein sequence ID" value="EGF98428.1"/>
    <property type="molecule type" value="Genomic_DNA"/>
</dbReference>
<dbReference type="PROSITE" id="PS51402">
    <property type="entry name" value="CATALASE_3"/>
    <property type="match status" value="1"/>
</dbReference>
<dbReference type="GeneID" id="18927928"/>
<evidence type="ECO:0000256" key="6">
    <source>
        <dbReference type="ARBA" id="ARBA00023004"/>
    </source>
</evidence>
<keyword evidence="13" id="KW-1185">Reference proteome</keyword>
<keyword evidence="7" id="KW-0376">Hydrogen peroxide</keyword>
<keyword evidence="3 9" id="KW-0349">Heme</keyword>
<dbReference type="GO" id="GO:0004096">
    <property type="term" value="F:catalase activity"/>
    <property type="evidence" value="ECO:0007669"/>
    <property type="project" value="InterPro"/>
</dbReference>
<reference evidence="13" key="1">
    <citation type="journal article" date="2011" name="Proc. Natl. Acad. Sci. U.S.A.">
        <title>Obligate biotrophy features unraveled by the genomic analysis of rust fungi.</title>
        <authorList>
            <person name="Duplessis S."/>
            <person name="Cuomo C.A."/>
            <person name="Lin Y.-C."/>
            <person name="Aerts A."/>
            <person name="Tisserant E."/>
            <person name="Veneault-Fourrey C."/>
            <person name="Joly D.L."/>
            <person name="Hacquard S."/>
            <person name="Amselem J."/>
            <person name="Cantarel B.L."/>
            <person name="Chiu R."/>
            <person name="Coutinho P.M."/>
            <person name="Feau N."/>
            <person name="Field M."/>
            <person name="Frey P."/>
            <person name="Gelhaye E."/>
            <person name="Goldberg J."/>
            <person name="Grabherr M.G."/>
            <person name="Kodira C.D."/>
            <person name="Kohler A."/>
            <person name="Kuees U."/>
            <person name="Lindquist E.A."/>
            <person name="Lucas S.M."/>
            <person name="Mago R."/>
            <person name="Mauceli E."/>
            <person name="Morin E."/>
            <person name="Murat C."/>
            <person name="Pangilinan J.L."/>
            <person name="Park R."/>
            <person name="Pearson M."/>
            <person name="Quesneville H."/>
            <person name="Rouhier N."/>
            <person name="Sakthikumar S."/>
            <person name="Salamov A.A."/>
            <person name="Schmutz J."/>
            <person name="Selles B."/>
            <person name="Shapiro H."/>
            <person name="Tanguay P."/>
            <person name="Tuskan G.A."/>
            <person name="Henrissat B."/>
            <person name="Van de Peer Y."/>
            <person name="Rouze P."/>
            <person name="Ellis J.G."/>
            <person name="Dodds P.N."/>
            <person name="Schein J.E."/>
            <person name="Zhong S."/>
            <person name="Hamelin R.C."/>
            <person name="Grigoriev I.V."/>
            <person name="Szabo L.J."/>
            <person name="Martin F."/>
        </authorList>
    </citation>
    <scope>NUCLEOTIDE SEQUENCE [LARGE SCALE GENOMIC DNA]</scope>
    <source>
        <strain evidence="13">98AG31 / pathotype 3-4-7</strain>
    </source>
</reference>
<dbReference type="GO" id="GO:0042542">
    <property type="term" value="P:response to hydrogen peroxide"/>
    <property type="evidence" value="ECO:0007669"/>
    <property type="project" value="TreeGrafter"/>
</dbReference>
<dbReference type="InterPro" id="IPR024708">
    <property type="entry name" value="Catalase_AS"/>
</dbReference>
<keyword evidence="2" id="KW-0575">Peroxidase</keyword>
<dbReference type="HOGENOM" id="CLU_010645_2_0_1"/>
<dbReference type="GO" id="GO:0020037">
    <property type="term" value="F:heme binding"/>
    <property type="evidence" value="ECO:0007669"/>
    <property type="project" value="InterPro"/>
</dbReference>
<evidence type="ECO:0000259" key="11">
    <source>
        <dbReference type="SMART" id="SM01060"/>
    </source>
</evidence>
<comment type="similarity">
    <text evidence="1">Belongs to the catalase family.</text>
</comment>
<feature type="domain" description="Catalase core" evidence="11">
    <location>
        <begin position="52"/>
        <end position="434"/>
    </location>
</feature>
<feature type="active site" evidence="8">
    <location>
        <position position="99"/>
    </location>
</feature>
<dbReference type="AlphaFoldDB" id="F4SAC0"/>
<dbReference type="GO" id="GO:0046872">
    <property type="term" value="F:metal ion binding"/>
    <property type="evidence" value="ECO:0007669"/>
    <property type="project" value="UniProtKB-KW"/>
</dbReference>
<dbReference type="SUPFAM" id="SSF56634">
    <property type="entry name" value="Heme-dependent catalase-like"/>
    <property type="match status" value="1"/>
</dbReference>
<proteinExistence type="inferred from homology"/>
<evidence type="ECO:0000256" key="4">
    <source>
        <dbReference type="ARBA" id="ARBA00022723"/>
    </source>
</evidence>